<feature type="transmembrane region" description="Helical" evidence="1">
    <location>
        <begin position="695"/>
        <end position="715"/>
    </location>
</feature>
<sequence length="744" mass="82491">MQESSHILKYKLSLILTICLILTMPISKSMAYCDNIEDKKAVILILDEISLEEILNSDTPNIDLLLENGFIGLMNTRAKSSLSNSGSTYLSLGMGVRTLASIRGGLAFERNEMYPISDYNSVPDYVAASELYKLYTGKTPPNGEIINIAIGDIERTALNVTPNNQIGLLGKVAKENGLVIGAIGNSDLNKPAREFTMLAMDENGIIPFGSIGADLLTVDSDVLGGIKLNQQKLLEEVDRILPDVNILFIDYGDTVRIQKTNQLTTDSVMEEQKVNAIERADLFLGQVMKKVELEKTLFMIITPNPSKKMVSQGNFALTPIIISDNNTEKGLLTSNTTRREGLVTNFDFGPTILDFFGIAKTTSFIGEPMQRIINENPIEVLFKNQIQSLYLRKYRSTFHWSFIILVGISLVALYLPRFTKWKGLHNKVLNYLSLTVIAIPLTMMTVSLFGYKSIIFDIFYVLMGAFLISYILNKIFSRSLISIAVLGLATSMFLLIDIFFVNKLMIISPLGSDAIAGGRFYGIGNDYMGILIGSTLLGIFSLFHLYKIKNINMAISTIFYMFFIILGLSPFFGANMGGTLSAMLITLLILLTIFDKKLSFKNIIFIFIGVIVGVIILTALDSLFNPNPTHAGKALESLRLGGLSKFFEIIGSKLKQVIWNLTNASWNIILFSEVILAVLLYKYKSKPLMKIKEIYPSLFKGFTVILLGAIVIFLFNDTGTIASALMLIYLFIPLGILMGDIDGI</sequence>
<reference evidence="3" key="1">
    <citation type="submission" date="2016-11" db="EMBL/GenBank/DDBJ databases">
        <authorList>
            <person name="Varghese N."/>
            <person name="Submissions S."/>
        </authorList>
    </citation>
    <scope>NUCLEOTIDE SEQUENCE [LARGE SCALE GENOMIC DNA]</scope>
    <source>
        <strain evidence="3">DSM 18095</strain>
    </source>
</reference>
<proteinExistence type="predicted"/>
<feature type="transmembrane region" description="Helical" evidence="1">
    <location>
        <begin position="721"/>
        <end position="739"/>
    </location>
</feature>
<keyword evidence="1" id="KW-0472">Membrane</keyword>
<keyword evidence="1" id="KW-0812">Transmembrane</keyword>
<feature type="transmembrane region" description="Helical" evidence="1">
    <location>
        <begin position="428"/>
        <end position="448"/>
    </location>
</feature>
<feature type="transmembrane region" description="Helical" evidence="1">
    <location>
        <begin position="578"/>
        <end position="595"/>
    </location>
</feature>
<gene>
    <name evidence="2" type="ORF">SAMN02745784_00212</name>
</gene>
<keyword evidence="1" id="KW-1133">Transmembrane helix</keyword>
<dbReference type="InterPro" id="IPR017850">
    <property type="entry name" value="Alkaline_phosphatase_core_sf"/>
</dbReference>
<evidence type="ECO:0000256" key="1">
    <source>
        <dbReference type="SAM" id="Phobius"/>
    </source>
</evidence>
<feature type="transmembrane region" description="Helical" evidence="1">
    <location>
        <begin position="553"/>
        <end position="572"/>
    </location>
</feature>
<dbReference type="STRING" id="1123404.SAMN02745784_00212"/>
<keyword evidence="3" id="KW-1185">Reference proteome</keyword>
<feature type="transmembrane region" description="Helical" evidence="1">
    <location>
        <begin position="398"/>
        <end position="416"/>
    </location>
</feature>
<feature type="transmembrane region" description="Helical" evidence="1">
    <location>
        <begin position="454"/>
        <end position="473"/>
    </location>
</feature>
<organism evidence="2 3">
    <name type="scientific">Tissierella praeacuta DSM 18095</name>
    <dbReference type="NCBI Taxonomy" id="1123404"/>
    <lineage>
        <taxon>Bacteria</taxon>
        <taxon>Bacillati</taxon>
        <taxon>Bacillota</taxon>
        <taxon>Tissierellia</taxon>
        <taxon>Tissierellales</taxon>
        <taxon>Tissierellaceae</taxon>
        <taxon>Tissierella</taxon>
    </lineage>
</organism>
<dbReference type="Proteomes" id="UP000184114">
    <property type="component" value="Unassembled WGS sequence"/>
</dbReference>
<feature type="transmembrane region" description="Helical" evidence="1">
    <location>
        <begin position="664"/>
        <end position="683"/>
    </location>
</feature>
<name>A0A1M4SAQ7_9FIRM</name>
<feature type="transmembrane region" description="Helical" evidence="1">
    <location>
        <begin position="527"/>
        <end position="546"/>
    </location>
</feature>
<evidence type="ECO:0000313" key="3">
    <source>
        <dbReference type="Proteomes" id="UP000184114"/>
    </source>
</evidence>
<dbReference type="EMBL" id="FQTY01000001">
    <property type="protein sequence ID" value="SHE29269.1"/>
    <property type="molecule type" value="Genomic_DNA"/>
</dbReference>
<protein>
    <submittedName>
        <fullName evidence="2">Uncharacterized protein</fullName>
    </submittedName>
</protein>
<dbReference type="SUPFAM" id="SSF53649">
    <property type="entry name" value="Alkaline phosphatase-like"/>
    <property type="match status" value="1"/>
</dbReference>
<feature type="transmembrane region" description="Helical" evidence="1">
    <location>
        <begin position="602"/>
        <end position="620"/>
    </location>
</feature>
<dbReference type="AlphaFoldDB" id="A0A1M4SAQ7"/>
<evidence type="ECO:0000313" key="2">
    <source>
        <dbReference type="EMBL" id="SHE29269.1"/>
    </source>
</evidence>
<accession>A0A1M4SAQ7</accession>
<feature type="transmembrane region" description="Helical" evidence="1">
    <location>
        <begin position="480"/>
        <end position="501"/>
    </location>
</feature>